<comment type="caution">
    <text evidence="1">The sequence shown here is derived from an EMBL/GenBank/DDBJ whole genome shotgun (WGS) entry which is preliminary data.</text>
</comment>
<reference evidence="2" key="1">
    <citation type="journal article" date="2023" name="Nat. Plants">
        <title>Single-cell RNA sequencing provides a high-resolution roadmap for understanding the multicellular compartmentation of specialized metabolism.</title>
        <authorList>
            <person name="Sun S."/>
            <person name="Shen X."/>
            <person name="Li Y."/>
            <person name="Li Y."/>
            <person name="Wang S."/>
            <person name="Li R."/>
            <person name="Zhang H."/>
            <person name="Shen G."/>
            <person name="Guo B."/>
            <person name="Wei J."/>
            <person name="Xu J."/>
            <person name="St-Pierre B."/>
            <person name="Chen S."/>
            <person name="Sun C."/>
        </authorList>
    </citation>
    <scope>NUCLEOTIDE SEQUENCE [LARGE SCALE GENOMIC DNA]</scope>
</reference>
<evidence type="ECO:0000313" key="2">
    <source>
        <dbReference type="Proteomes" id="UP001060085"/>
    </source>
</evidence>
<organism evidence="1 2">
    <name type="scientific">Catharanthus roseus</name>
    <name type="common">Madagascar periwinkle</name>
    <name type="synonym">Vinca rosea</name>
    <dbReference type="NCBI Taxonomy" id="4058"/>
    <lineage>
        <taxon>Eukaryota</taxon>
        <taxon>Viridiplantae</taxon>
        <taxon>Streptophyta</taxon>
        <taxon>Embryophyta</taxon>
        <taxon>Tracheophyta</taxon>
        <taxon>Spermatophyta</taxon>
        <taxon>Magnoliopsida</taxon>
        <taxon>eudicotyledons</taxon>
        <taxon>Gunneridae</taxon>
        <taxon>Pentapetalae</taxon>
        <taxon>asterids</taxon>
        <taxon>lamiids</taxon>
        <taxon>Gentianales</taxon>
        <taxon>Apocynaceae</taxon>
        <taxon>Rauvolfioideae</taxon>
        <taxon>Vinceae</taxon>
        <taxon>Catharanthinae</taxon>
        <taxon>Catharanthus</taxon>
    </lineage>
</organism>
<name>A0ACC0CCS9_CATRO</name>
<protein>
    <submittedName>
        <fullName evidence="1">Uncharacterized protein</fullName>
    </submittedName>
</protein>
<proteinExistence type="predicted"/>
<evidence type="ECO:0000313" key="1">
    <source>
        <dbReference type="EMBL" id="KAI5682689.1"/>
    </source>
</evidence>
<dbReference type="EMBL" id="CM044701">
    <property type="protein sequence ID" value="KAI5682689.1"/>
    <property type="molecule type" value="Genomic_DNA"/>
</dbReference>
<sequence length="121" mass="14004">MHKRSLKDDLQRSKRSLKIRRLYEDEVIKLKTLKTRRMVRDSFISSILDRYLRSLEIERLRDAFAIVRQVGWGSNVVTVVSKQVTVSGDRSGIFSSVEVAAWKRAATLVESDGRFSQKFSI</sequence>
<gene>
    <name evidence="1" type="ORF">M9H77_03917</name>
</gene>
<keyword evidence="2" id="KW-1185">Reference proteome</keyword>
<dbReference type="Proteomes" id="UP001060085">
    <property type="component" value="Linkage Group LG01"/>
</dbReference>
<accession>A0ACC0CCS9</accession>